<dbReference type="Proteomes" id="UP000188181">
    <property type="component" value="Chromosome"/>
</dbReference>
<keyword evidence="7 13" id="KW-0547">Nucleotide-binding</keyword>
<dbReference type="PRINTS" id="PR00990">
    <property type="entry name" value="RIBOKINASE"/>
</dbReference>
<evidence type="ECO:0000256" key="3">
    <source>
        <dbReference type="ARBA" id="ARBA00016943"/>
    </source>
</evidence>
<evidence type="ECO:0000256" key="12">
    <source>
        <dbReference type="ARBA" id="ARBA00023277"/>
    </source>
</evidence>
<evidence type="ECO:0000256" key="11">
    <source>
        <dbReference type="ARBA" id="ARBA00022958"/>
    </source>
</evidence>
<feature type="binding site" evidence="13">
    <location>
        <position position="288"/>
    </location>
    <ligand>
        <name>K(+)</name>
        <dbReference type="ChEBI" id="CHEBI:29103"/>
    </ligand>
</feature>
<keyword evidence="6 13" id="KW-0479">Metal-binding</keyword>
<evidence type="ECO:0000313" key="16">
    <source>
        <dbReference type="Proteomes" id="UP000188181"/>
    </source>
</evidence>
<comment type="caution">
    <text evidence="13">Lacks conserved residue(s) required for the propagation of feature annotation.</text>
</comment>
<feature type="binding site" evidence="13">
    <location>
        <position position="285"/>
    </location>
    <ligand>
        <name>K(+)</name>
        <dbReference type="ChEBI" id="CHEBI:29103"/>
    </ligand>
</feature>
<dbReference type="GO" id="GO:0004747">
    <property type="term" value="F:ribokinase activity"/>
    <property type="evidence" value="ECO:0007669"/>
    <property type="project" value="UniProtKB-UniRule"/>
</dbReference>
<sequence>MSGKNKVVVVGSSNMDLVAKTPRIPVAGETLSGTDFFMVPGGKGANQAVAAARLGADVVFVAKLGKDVFASRSIDNYRNAGIDISRIEQIEGVPSGIAMIAVEESGNNSIIVVPGANAKLGPADVTAAKDDIAAATVVVAQLEIPMETVLETAKAAQAVGAAFILDPAPAGELSDELLSMVDIIKPNETEAEAITGIKVSDRASAAKAADVLLDKGVKTVIITLGGRGFMLARGRSKEIIANHNVKVVDTTAAGDAFVGGLAFGIAAGKPLKDAAVYANYVAAVSVTRQGAQTSLPTQMEVAAIMNESS</sequence>
<dbReference type="InterPro" id="IPR029056">
    <property type="entry name" value="Ribokinase-like"/>
</dbReference>
<feature type="active site" description="Proton acceptor" evidence="13">
    <location>
        <position position="255"/>
    </location>
</feature>
<evidence type="ECO:0000256" key="9">
    <source>
        <dbReference type="ARBA" id="ARBA00022840"/>
    </source>
</evidence>
<reference evidence="16" key="1">
    <citation type="submission" date="2017-02" db="EMBL/GenBank/DDBJ databases">
        <title>Comparative genomics and description of representatives of a novel lineage of planctomycetes thriving in anoxic sediments.</title>
        <authorList>
            <person name="Spring S."/>
            <person name="Bunk B."/>
            <person name="Sproer C."/>
        </authorList>
    </citation>
    <scope>NUCLEOTIDE SEQUENCE [LARGE SCALE GENOMIC DNA]</scope>
    <source>
        <strain evidence="16">SM-Chi-D1</strain>
    </source>
</reference>
<dbReference type="PROSITE" id="PS00584">
    <property type="entry name" value="PFKB_KINASES_2"/>
    <property type="match status" value="1"/>
</dbReference>
<evidence type="ECO:0000256" key="7">
    <source>
        <dbReference type="ARBA" id="ARBA00022741"/>
    </source>
</evidence>
<organism evidence="15 16">
    <name type="scientific">Limihaloglobus sulfuriphilus</name>
    <dbReference type="NCBI Taxonomy" id="1851148"/>
    <lineage>
        <taxon>Bacteria</taxon>
        <taxon>Pseudomonadati</taxon>
        <taxon>Planctomycetota</taxon>
        <taxon>Phycisphaerae</taxon>
        <taxon>Sedimentisphaerales</taxon>
        <taxon>Sedimentisphaeraceae</taxon>
        <taxon>Limihaloglobus</taxon>
    </lineage>
</organism>
<feature type="binding site" evidence="13">
    <location>
        <position position="294"/>
    </location>
    <ligand>
        <name>K(+)</name>
        <dbReference type="ChEBI" id="CHEBI:29103"/>
    </ligand>
</feature>
<keyword evidence="5 13" id="KW-0808">Transferase</keyword>
<keyword evidence="10 13" id="KW-0460">Magnesium</keyword>
<evidence type="ECO:0000256" key="1">
    <source>
        <dbReference type="ARBA" id="ARBA00005380"/>
    </source>
</evidence>
<accession>A0A1Q2MEM2</accession>
<comment type="cofactor">
    <cofactor evidence="13">
        <name>Mg(2+)</name>
        <dbReference type="ChEBI" id="CHEBI:18420"/>
    </cofactor>
    <text evidence="13">Requires a divalent cation, most likely magnesium in vivo, as an electrophilic catalyst to aid phosphoryl group transfer. It is the chelate of the metal and the nucleotide that is the actual substrate.</text>
</comment>
<name>A0A1Q2MEM2_9BACT</name>
<feature type="binding site" evidence="13">
    <location>
        <position position="290"/>
    </location>
    <ligand>
        <name>K(+)</name>
        <dbReference type="ChEBI" id="CHEBI:29103"/>
    </ligand>
</feature>
<dbReference type="Pfam" id="PF00294">
    <property type="entry name" value="PfkB"/>
    <property type="match status" value="1"/>
</dbReference>
<evidence type="ECO:0000256" key="4">
    <source>
        <dbReference type="ARBA" id="ARBA00022490"/>
    </source>
</evidence>
<dbReference type="UniPathway" id="UPA00916">
    <property type="reaction ID" value="UER00889"/>
</dbReference>
<dbReference type="KEGG" id="pbas:SMSP2_01521"/>
<evidence type="ECO:0000256" key="2">
    <source>
        <dbReference type="ARBA" id="ARBA00012035"/>
    </source>
</evidence>
<dbReference type="HAMAP" id="MF_01987">
    <property type="entry name" value="Ribokinase"/>
    <property type="match status" value="1"/>
</dbReference>
<dbReference type="NCBIfam" id="TIGR02152">
    <property type="entry name" value="D_ribokin_bact"/>
    <property type="match status" value="1"/>
</dbReference>
<feature type="binding site" evidence="13">
    <location>
        <position position="251"/>
    </location>
    <ligand>
        <name>K(+)</name>
        <dbReference type="ChEBI" id="CHEBI:29103"/>
    </ligand>
</feature>
<evidence type="ECO:0000313" key="15">
    <source>
        <dbReference type="EMBL" id="AQQ71156.1"/>
    </source>
</evidence>
<dbReference type="GO" id="GO:0046872">
    <property type="term" value="F:metal ion binding"/>
    <property type="evidence" value="ECO:0007669"/>
    <property type="project" value="UniProtKB-KW"/>
</dbReference>
<dbReference type="InterPro" id="IPR011611">
    <property type="entry name" value="PfkB_dom"/>
</dbReference>
<feature type="binding site" evidence="13">
    <location>
        <begin position="14"/>
        <end position="16"/>
    </location>
    <ligand>
        <name>substrate</name>
    </ligand>
</feature>
<keyword evidence="12 13" id="KW-0119">Carbohydrate metabolism</keyword>
<evidence type="ECO:0000256" key="5">
    <source>
        <dbReference type="ARBA" id="ARBA00022679"/>
    </source>
</evidence>
<evidence type="ECO:0000256" key="8">
    <source>
        <dbReference type="ARBA" id="ARBA00022777"/>
    </source>
</evidence>
<dbReference type="STRING" id="1851148.SMSP2_01521"/>
<evidence type="ECO:0000256" key="6">
    <source>
        <dbReference type="ARBA" id="ARBA00022723"/>
    </source>
</evidence>
<feature type="binding site" evidence="13">
    <location>
        <position position="187"/>
    </location>
    <ligand>
        <name>ATP</name>
        <dbReference type="ChEBI" id="CHEBI:30616"/>
    </ligand>
</feature>
<dbReference type="PANTHER" id="PTHR10584">
    <property type="entry name" value="SUGAR KINASE"/>
    <property type="match status" value="1"/>
</dbReference>
<gene>
    <name evidence="13 15" type="primary">rbsK</name>
    <name evidence="15" type="ORF">SMSP2_01521</name>
</gene>
<comment type="subcellular location">
    <subcellularLocation>
        <location evidence="13">Cytoplasm</location>
    </subcellularLocation>
</comment>
<dbReference type="EC" id="2.7.1.15" evidence="2 13"/>
<comment type="function">
    <text evidence="13">Catalyzes the phosphorylation of ribose at O-5 in a reaction requiring ATP and magnesium. The resulting D-ribose-5-phosphate can then be used either for sythesis of nucleotides, histidine, and tryptophan, or as a component of the pentose phosphate pathway.</text>
</comment>
<dbReference type="GO" id="GO:0005524">
    <property type="term" value="F:ATP binding"/>
    <property type="evidence" value="ECO:0007669"/>
    <property type="project" value="UniProtKB-UniRule"/>
</dbReference>
<keyword evidence="8 13" id="KW-0418">Kinase</keyword>
<evidence type="ECO:0000259" key="14">
    <source>
        <dbReference type="Pfam" id="PF00294"/>
    </source>
</evidence>
<keyword evidence="9 13" id="KW-0067">ATP-binding</keyword>
<comment type="similarity">
    <text evidence="1">Belongs to the carbohydrate kinase pfkB family.</text>
</comment>
<keyword evidence="11 13" id="KW-0630">Potassium</keyword>
<dbReference type="Gene3D" id="3.40.1190.20">
    <property type="match status" value="1"/>
</dbReference>
<feature type="binding site" evidence="13">
    <location>
        <begin position="223"/>
        <end position="228"/>
    </location>
    <ligand>
        <name>ATP</name>
        <dbReference type="ChEBI" id="CHEBI:30616"/>
    </ligand>
</feature>
<dbReference type="GO" id="GO:0005829">
    <property type="term" value="C:cytosol"/>
    <property type="evidence" value="ECO:0007669"/>
    <property type="project" value="TreeGrafter"/>
</dbReference>
<comment type="catalytic activity">
    <reaction evidence="13">
        <text>D-ribose + ATP = D-ribose 5-phosphate + ADP + H(+)</text>
        <dbReference type="Rhea" id="RHEA:13697"/>
        <dbReference type="ChEBI" id="CHEBI:15378"/>
        <dbReference type="ChEBI" id="CHEBI:30616"/>
        <dbReference type="ChEBI" id="CHEBI:47013"/>
        <dbReference type="ChEBI" id="CHEBI:78346"/>
        <dbReference type="ChEBI" id="CHEBI:456216"/>
        <dbReference type="EC" id="2.7.1.15"/>
    </reaction>
</comment>
<comment type="activity regulation">
    <text evidence="13">Activated by a monovalent cation that binds near, but not in, the active site. The most likely occupant of the site in vivo is potassium. Ion binding induces a conformational change that may alter substrate affinity.</text>
</comment>
<dbReference type="FunFam" id="3.40.1190.20:FF:000012">
    <property type="entry name" value="Ribokinase"/>
    <property type="match status" value="1"/>
</dbReference>
<dbReference type="CDD" id="cd01174">
    <property type="entry name" value="ribokinase"/>
    <property type="match status" value="1"/>
</dbReference>
<dbReference type="AlphaFoldDB" id="A0A1Q2MEM2"/>
<dbReference type="InterPro" id="IPR011877">
    <property type="entry name" value="Ribokinase"/>
</dbReference>
<proteinExistence type="inferred from homology"/>
<comment type="subunit">
    <text evidence="13">Homodimer.</text>
</comment>
<dbReference type="GO" id="GO:0019303">
    <property type="term" value="P:D-ribose catabolic process"/>
    <property type="evidence" value="ECO:0007669"/>
    <property type="project" value="UniProtKB-UniRule"/>
</dbReference>
<dbReference type="SUPFAM" id="SSF53613">
    <property type="entry name" value="Ribokinase-like"/>
    <property type="match status" value="1"/>
</dbReference>
<comment type="similarity">
    <text evidence="13">Belongs to the carbohydrate kinase PfkB family. Ribokinase subfamily.</text>
</comment>
<dbReference type="InterPro" id="IPR002173">
    <property type="entry name" value="Carboh/pur_kinase_PfkB_CS"/>
</dbReference>
<feature type="binding site" evidence="13">
    <location>
        <position position="143"/>
    </location>
    <ligand>
        <name>substrate</name>
    </ligand>
</feature>
<feature type="domain" description="Carbohydrate kinase PfkB" evidence="14">
    <location>
        <begin position="5"/>
        <end position="297"/>
    </location>
</feature>
<feature type="binding site" evidence="13">
    <location>
        <position position="249"/>
    </location>
    <ligand>
        <name>K(+)</name>
        <dbReference type="ChEBI" id="CHEBI:29103"/>
    </ligand>
</feature>
<dbReference type="RefSeq" id="WP_146683364.1">
    <property type="nucleotide sequence ID" value="NZ_CP019646.1"/>
</dbReference>
<dbReference type="EMBL" id="CP019646">
    <property type="protein sequence ID" value="AQQ71156.1"/>
    <property type="molecule type" value="Genomic_DNA"/>
</dbReference>
<evidence type="ECO:0000256" key="13">
    <source>
        <dbReference type="HAMAP-Rule" id="MF_01987"/>
    </source>
</evidence>
<keyword evidence="4 13" id="KW-0963">Cytoplasm</keyword>
<dbReference type="OrthoDB" id="9775849at2"/>
<keyword evidence="16" id="KW-1185">Reference proteome</keyword>
<dbReference type="InterPro" id="IPR002139">
    <property type="entry name" value="Ribo/fructo_kinase"/>
</dbReference>
<feature type="binding site" evidence="13">
    <location>
        <begin position="42"/>
        <end position="46"/>
    </location>
    <ligand>
        <name>substrate</name>
    </ligand>
</feature>
<dbReference type="PANTHER" id="PTHR10584:SF166">
    <property type="entry name" value="RIBOKINASE"/>
    <property type="match status" value="1"/>
</dbReference>
<comment type="pathway">
    <text evidence="13">Carbohydrate metabolism; D-ribose degradation; D-ribose 5-phosphate from beta-D-ribopyranose: step 2/2.</text>
</comment>
<feature type="binding site" evidence="13">
    <location>
        <position position="279"/>
    </location>
    <ligand>
        <name>ATP</name>
        <dbReference type="ChEBI" id="CHEBI:30616"/>
    </ligand>
</feature>
<feature type="binding site" evidence="13">
    <location>
        <position position="255"/>
    </location>
    <ligand>
        <name>substrate</name>
    </ligand>
</feature>
<protein>
    <recommendedName>
        <fullName evidence="3 13">Ribokinase</fullName>
        <shortName evidence="13">RK</shortName>
        <ecNumber evidence="2 13">2.7.1.15</ecNumber>
    </recommendedName>
</protein>
<feature type="binding site" evidence="13">
    <location>
        <begin position="254"/>
        <end position="255"/>
    </location>
    <ligand>
        <name>ATP</name>
        <dbReference type="ChEBI" id="CHEBI:30616"/>
    </ligand>
</feature>
<evidence type="ECO:0000256" key="10">
    <source>
        <dbReference type="ARBA" id="ARBA00022842"/>
    </source>
</evidence>